<organism evidence="1 2">
    <name type="scientific">Aeromicrobium alkaliterrae</name>
    <dbReference type="NCBI Taxonomy" id="302168"/>
    <lineage>
        <taxon>Bacteria</taxon>
        <taxon>Bacillati</taxon>
        <taxon>Actinomycetota</taxon>
        <taxon>Actinomycetes</taxon>
        <taxon>Propionibacteriales</taxon>
        <taxon>Nocardioidaceae</taxon>
        <taxon>Aeromicrobium</taxon>
    </lineage>
</organism>
<dbReference type="InterPro" id="IPR027417">
    <property type="entry name" value="P-loop_NTPase"/>
</dbReference>
<gene>
    <name evidence="1" type="ORF">GCM10009710_18270</name>
</gene>
<sequence>MAGVDAPGELLGALSALLDRIRYADVPLETDDAEEARRLRAAIADQLSDYVLPRLVQMDAPVLVVVGGSTGAGKSTLVNSIVGEVVTESGVLRPTTRSPVLTHHPDDGAWFQADRILPDLPRTDLPGNTTYGLRLRASTRVPRGLSILDAPDVDSIDEGNRELAAQLLAAADLWLFVTSAARYADQVPWDYLRQASERSTSVAVVLDRTSREGVAEVRGHLARMMTSRGLSDSPLFTVPETPVDTDGLLPADTVAPIVDWLHDLASNEETRALIVRSTLDGAVRHNVLRSHDLADAFDLQVRAADELRTAVDESFEQSGLALRSALADGGLVSGDVAVRWQSFVGTGEMLKSVEGKVGRIRERLVDGVTGKRSKADDVAAAIEHDLAVLLVDHVESAANGVVTRWAASPAGDAIVAARPGLDRAPRDLRARAERVARDWQQRVVEQLRLAVADRRLSTDVLAIGVPGLAVSLMITALGGGGTDAGRISGRVLDAVLSPEVVTVLAEEARSDLDRQVDGLVREERDRFAVLSPDPAVVRETQQGLRDAARRAEYARHLDDLETRVIRGTHSTGQGGRET</sequence>
<dbReference type="Proteomes" id="UP001501057">
    <property type="component" value="Unassembled WGS sequence"/>
</dbReference>
<dbReference type="SUPFAM" id="SSF52540">
    <property type="entry name" value="P-loop containing nucleoside triphosphate hydrolases"/>
    <property type="match status" value="1"/>
</dbReference>
<comment type="caution">
    <text evidence="1">The sequence shown here is derived from an EMBL/GenBank/DDBJ whole genome shotgun (WGS) entry which is preliminary data.</text>
</comment>
<name>A0ABP4VX11_9ACTN</name>
<reference evidence="2" key="1">
    <citation type="journal article" date="2019" name="Int. J. Syst. Evol. Microbiol.">
        <title>The Global Catalogue of Microorganisms (GCM) 10K type strain sequencing project: providing services to taxonomists for standard genome sequencing and annotation.</title>
        <authorList>
            <consortium name="The Broad Institute Genomics Platform"/>
            <consortium name="The Broad Institute Genome Sequencing Center for Infectious Disease"/>
            <person name="Wu L."/>
            <person name="Ma J."/>
        </authorList>
    </citation>
    <scope>NUCLEOTIDE SEQUENCE [LARGE SCALE GENOMIC DNA]</scope>
    <source>
        <strain evidence="2">JCM 13518</strain>
    </source>
</reference>
<dbReference type="RefSeq" id="WP_344200368.1">
    <property type="nucleotide sequence ID" value="NZ_BAAAME010000004.1"/>
</dbReference>
<evidence type="ECO:0000313" key="1">
    <source>
        <dbReference type="EMBL" id="GAA1738303.1"/>
    </source>
</evidence>
<dbReference type="EMBL" id="BAAAME010000004">
    <property type="protein sequence ID" value="GAA1738303.1"/>
    <property type="molecule type" value="Genomic_DNA"/>
</dbReference>
<dbReference type="CDD" id="cd00882">
    <property type="entry name" value="Ras_like_GTPase"/>
    <property type="match status" value="1"/>
</dbReference>
<keyword evidence="2" id="KW-1185">Reference proteome</keyword>
<evidence type="ECO:0000313" key="2">
    <source>
        <dbReference type="Proteomes" id="UP001501057"/>
    </source>
</evidence>
<proteinExistence type="predicted"/>
<accession>A0ABP4VX11</accession>
<protein>
    <submittedName>
        <fullName evidence="1">Dynamin family protein</fullName>
    </submittedName>
</protein>
<dbReference type="Gene3D" id="3.40.50.300">
    <property type="entry name" value="P-loop containing nucleotide triphosphate hydrolases"/>
    <property type="match status" value="1"/>
</dbReference>